<gene>
    <name evidence="1" type="ORF">GCM10008106_28440</name>
</gene>
<proteinExistence type="predicted"/>
<dbReference type="EMBL" id="BMYF01000018">
    <property type="protein sequence ID" value="GHB45711.1"/>
    <property type="molecule type" value="Genomic_DNA"/>
</dbReference>
<dbReference type="Proteomes" id="UP000642809">
    <property type="component" value="Unassembled WGS sequence"/>
</dbReference>
<sequence>MRNLLLLLTLIVIVSCQAPKEELSLPMKVAKAYGIDNFDKVSSIGYTWNVQVGDEVRTRRWEWNVDGRMVTYTTADTSYTYSLDLPKEELPPADAGFINDKYWLLYPFQLAWDTGYTYEVEEHVNAPISGRSSTKLTIVYNNEDGYTPGDAYDLYLNDQYMIKEWTFRKGNGSEGRSFTWEMEKESDGILMATEHRNAEGQLFIWFSEIEVF</sequence>
<dbReference type="RefSeq" id="WP_189583972.1">
    <property type="nucleotide sequence ID" value="NZ_BMYF01000018.1"/>
</dbReference>
<reference evidence="1" key="1">
    <citation type="journal article" date="2014" name="Int. J. Syst. Evol. Microbiol.">
        <title>Complete genome sequence of Corynebacterium casei LMG S-19264T (=DSM 44701T), isolated from a smear-ripened cheese.</title>
        <authorList>
            <consortium name="US DOE Joint Genome Institute (JGI-PGF)"/>
            <person name="Walter F."/>
            <person name="Albersmeier A."/>
            <person name="Kalinowski J."/>
            <person name="Ruckert C."/>
        </authorList>
    </citation>
    <scope>NUCLEOTIDE SEQUENCE</scope>
    <source>
        <strain evidence="1">KCTC 23224</strain>
    </source>
</reference>
<name>A0A8J3CYS6_9BACT</name>
<dbReference type="PROSITE" id="PS51257">
    <property type="entry name" value="PROKAR_LIPOPROTEIN"/>
    <property type="match status" value="1"/>
</dbReference>
<dbReference type="AlphaFoldDB" id="A0A8J3CYS6"/>
<keyword evidence="2" id="KW-1185">Reference proteome</keyword>
<reference evidence="1" key="2">
    <citation type="submission" date="2020-09" db="EMBL/GenBank/DDBJ databases">
        <authorList>
            <person name="Sun Q."/>
            <person name="Kim S."/>
        </authorList>
    </citation>
    <scope>NUCLEOTIDE SEQUENCE</scope>
    <source>
        <strain evidence="1">KCTC 23224</strain>
    </source>
</reference>
<evidence type="ECO:0000313" key="2">
    <source>
        <dbReference type="Proteomes" id="UP000642809"/>
    </source>
</evidence>
<comment type="caution">
    <text evidence="1">The sequence shown here is derived from an EMBL/GenBank/DDBJ whole genome shotgun (WGS) entry which is preliminary data.</text>
</comment>
<organism evidence="1 2">
    <name type="scientific">Mongoliitalea lutea</name>
    <dbReference type="NCBI Taxonomy" id="849756"/>
    <lineage>
        <taxon>Bacteria</taxon>
        <taxon>Pseudomonadati</taxon>
        <taxon>Bacteroidota</taxon>
        <taxon>Cytophagia</taxon>
        <taxon>Cytophagales</taxon>
        <taxon>Cyclobacteriaceae</taxon>
        <taxon>Mongoliitalea</taxon>
    </lineage>
</organism>
<protein>
    <submittedName>
        <fullName evidence="1">Uncharacterized protein</fullName>
    </submittedName>
</protein>
<evidence type="ECO:0000313" key="1">
    <source>
        <dbReference type="EMBL" id="GHB45711.1"/>
    </source>
</evidence>
<accession>A0A8J3CYS6</accession>